<organism evidence="10">
    <name type="scientific">marine sediment metagenome</name>
    <dbReference type="NCBI Taxonomy" id="412755"/>
    <lineage>
        <taxon>unclassified sequences</taxon>
        <taxon>metagenomes</taxon>
        <taxon>ecological metagenomes</taxon>
    </lineage>
</organism>
<sequence length="226" mass="26202">MQTKKAPFIIIEGTDGSGVSTQAERLERKLRDEDREVYLTKEPTDGPAGAMIRLALAGRLVPPKDVAELRSFEPYTLALLFAADRMDHLHTDIIPMLNRGVTVISDRYYLSSYAFQGLDINLEWLQKINSRCLKPDLTIFINVDSAICYKRMQRRRWHVELFEEQAKLEEVRQNYLKVIQRLIWQGENIVIIDGNQPINVIHQQIFREVEKTSPKNRVVHTPQLGF</sequence>
<feature type="non-terminal residue" evidence="10">
    <location>
        <position position="226"/>
    </location>
</feature>
<dbReference type="CDD" id="cd01672">
    <property type="entry name" value="TMPK"/>
    <property type="match status" value="1"/>
</dbReference>
<keyword evidence="7" id="KW-0067">ATP-binding</keyword>
<evidence type="ECO:0000313" key="10">
    <source>
        <dbReference type="EMBL" id="GAI22120.1"/>
    </source>
</evidence>
<reference evidence="10" key="1">
    <citation type="journal article" date="2014" name="Front. Microbiol.">
        <title>High frequency of phylogenetically diverse reductive dehalogenase-homologous genes in deep subseafloor sedimentary metagenomes.</title>
        <authorList>
            <person name="Kawai M."/>
            <person name="Futagami T."/>
            <person name="Toyoda A."/>
            <person name="Takaki Y."/>
            <person name="Nishi S."/>
            <person name="Hori S."/>
            <person name="Arai W."/>
            <person name="Tsubouchi T."/>
            <person name="Morono Y."/>
            <person name="Uchiyama I."/>
            <person name="Ito T."/>
            <person name="Fujiyama A."/>
            <person name="Inagaki F."/>
            <person name="Takami H."/>
        </authorList>
    </citation>
    <scope>NUCLEOTIDE SEQUENCE</scope>
    <source>
        <strain evidence="10">Expedition CK06-06</strain>
    </source>
</reference>
<evidence type="ECO:0000256" key="5">
    <source>
        <dbReference type="ARBA" id="ARBA00022741"/>
    </source>
</evidence>
<dbReference type="PANTHER" id="PTHR10344:SF4">
    <property type="entry name" value="UMP-CMP KINASE 2, MITOCHONDRIAL"/>
    <property type="match status" value="1"/>
</dbReference>
<dbReference type="PANTHER" id="PTHR10344">
    <property type="entry name" value="THYMIDYLATE KINASE"/>
    <property type="match status" value="1"/>
</dbReference>
<keyword evidence="3" id="KW-0808">Transferase</keyword>
<dbReference type="HAMAP" id="MF_00165">
    <property type="entry name" value="Thymidylate_kinase"/>
    <property type="match status" value="1"/>
</dbReference>
<dbReference type="InterPro" id="IPR027417">
    <property type="entry name" value="P-loop_NTPase"/>
</dbReference>
<comment type="catalytic activity">
    <reaction evidence="8">
        <text>dTMP + ATP = dTDP + ADP</text>
        <dbReference type="Rhea" id="RHEA:13517"/>
        <dbReference type="ChEBI" id="CHEBI:30616"/>
        <dbReference type="ChEBI" id="CHEBI:58369"/>
        <dbReference type="ChEBI" id="CHEBI:63528"/>
        <dbReference type="ChEBI" id="CHEBI:456216"/>
        <dbReference type="EC" id="2.7.4.9"/>
    </reaction>
</comment>
<gene>
    <name evidence="10" type="ORF">S06H3_25524</name>
</gene>
<dbReference type="GO" id="GO:0004798">
    <property type="term" value="F:dTMP kinase activity"/>
    <property type="evidence" value="ECO:0007669"/>
    <property type="project" value="UniProtKB-EC"/>
</dbReference>
<keyword evidence="6" id="KW-0418">Kinase</keyword>
<accession>X1N5K0</accession>
<proteinExistence type="inferred from homology"/>
<dbReference type="GO" id="GO:0006235">
    <property type="term" value="P:dTTP biosynthetic process"/>
    <property type="evidence" value="ECO:0007669"/>
    <property type="project" value="TreeGrafter"/>
</dbReference>
<evidence type="ECO:0000256" key="2">
    <source>
        <dbReference type="ARBA" id="ARBA00012980"/>
    </source>
</evidence>
<dbReference type="NCBIfam" id="TIGR00041">
    <property type="entry name" value="DTMP_kinase"/>
    <property type="match status" value="1"/>
</dbReference>
<comment type="caution">
    <text evidence="10">The sequence shown here is derived from an EMBL/GenBank/DDBJ whole genome shotgun (WGS) entry which is preliminary data.</text>
</comment>
<dbReference type="SUPFAM" id="SSF52540">
    <property type="entry name" value="P-loop containing nucleoside triphosphate hydrolases"/>
    <property type="match status" value="1"/>
</dbReference>
<dbReference type="EC" id="2.7.4.9" evidence="2"/>
<evidence type="ECO:0000259" key="9">
    <source>
        <dbReference type="Pfam" id="PF02223"/>
    </source>
</evidence>
<evidence type="ECO:0000256" key="1">
    <source>
        <dbReference type="ARBA" id="ARBA00009776"/>
    </source>
</evidence>
<dbReference type="PROSITE" id="PS01331">
    <property type="entry name" value="THYMIDYLATE_KINASE"/>
    <property type="match status" value="1"/>
</dbReference>
<dbReference type="GO" id="GO:0006227">
    <property type="term" value="P:dUDP biosynthetic process"/>
    <property type="evidence" value="ECO:0007669"/>
    <property type="project" value="TreeGrafter"/>
</dbReference>
<dbReference type="GO" id="GO:0005524">
    <property type="term" value="F:ATP binding"/>
    <property type="evidence" value="ECO:0007669"/>
    <property type="project" value="UniProtKB-KW"/>
</dbReference>
<evidence type="ECO:0000256" key="6">
    <source>
        <dbReference type="ARBA" id="ARBA00022777"/>
    </source>
</evidence>
<dbReference type="InterPro" id="IPR018094">
    <property type="entry name" value="Thymidylate_kinase"/>
</dbReference>
<keyword evidence="4" id="KW-0545">Nucleotide biosynthesis</keyword>
<dbReference type="InterPro" id="IPR018095">
    <property type="entry name" value="Thymidylate_kin_CS"/>
</dbReference>
<comment type="similarity">
    <text evidence="1">Belongs to the thymidylate kinase family.</text>
</comment>
<keyword evidence="5" id="KW-0547">Nucleotide-binding</keyword>
<feature type="domain" description="Thymidylate kinase-like" evidence="9">
    <location>
        <begin position="11"/>
        <end position="205"/>
    </location>
</feature>
<dbReference type="EMBL" id="BARV01014699">
    <property type="protein sequence ID" value="GAI22120.1"/>
    <property type="molecule type" value="Genomic_DNA"/>
</dbReference>
<evidence type="ECO:0000256" key="3">
    <source>
        <dbReference type="ARBA" id="ARBA00022679"/>
    </source>
</evidence>
<evidence type="ECO:0000256" key="7">
    <source>
        <dbReference type="ARBA" id="ARBA00022840"/>
    </source>
</evidence>
<dbReference type="Pfam" id="PF02223">
    <property type="entry name" value="Thymidylate_kin"/>
    <property type="match status" value="1"/>
</dbReference>
<evidence type="ECO:0000256" key="4">
    <source>
        <dbReference type="ARBA" id="ARBA00022727"/>
    </source>
</evidence>
<dbReference type="GO" id="GO:0005737">
    <property type="term" value="C:cytoplasm"/>
    <property type="evidence" value="ECO:0007669"/>
    <property type="project" value="TreeGrafter"/>
</dbReference>
<name>X1N5K0_9ZZZZ</name>
<dbReference type="AlphaFoldDB" id="X1N5K0"/>
<dbReference type="Gene3D" id="3.40.50.300">
    <property type="entry name" value="P-loop containing nucleotide triphosphate hydrolases"/>
    <property type="match status" value="1"/>
</dbReference>
<protein>
    <recommendedName>
        <fullName evidence="2">dTMP kinase</fullName>
        <ecNumber evidence="2">2.7.4.9</ecNumber>
    </recommendedName>
</protein>
<dbReference type="InterPro" id="IPR039430">
    <property type="entry name" value="Thymidylate_kin-like_dom"/>
</dbReference>
<dbReference type="GO" id="GO:0006233">
    <property type="term" value="P:dTDP biosynthetic process"/>
    <property type="evidence" value="ECO:0007669"/>
    <property type="project" value="InterPro"/>
</dbReference>
<evidence type="ECO:0000256" key="8">
    <source>
        <dbReference type="ARBA" id="ARBA00048743"/>
    </source>
</evidence>